<dbReference type="InterPro" id="IPR022655">
    <property type="entry name" value="DUF1553"/>
</dbReference>
<dbReference type="Pfam" id="PF07587">
    <property type="entry name" value="PSD1"/>
    <property type="match status" value="1"/>
</dbReference>
<feature type="domain" description="BIG2" evidence="1">
    <location>
        <begin position="244"/>
        <end position="325"/>
    </location>
</feature>
<dbReference type="Pfam" id="PF02368">
    <property type="entry name" value="Big_2"/>
    <property type="match status" value="1"/>
</dbReference>
<dbReference type="InterPro" id="IPR003343">
    <property type="entry name" value="Big_2"/>
</dbReference>
<dbReference type="SMART" id="SM00635">
    <property type="entry name" value="BID_2"/>
    <property type="match status" value="2"/>
</dbReference>
<reference evidence="2 3" key="1">
    <citation type="submission" date="2019-02" db="EMBL/GenBank/DDBJ databases">
        <title>Deep-cultivation of Planctomycetes and their phenomic and genomic characterization uncovers novel biology.</title>
        <authorList>
            <person name="Wiegand S."/>
            <person name="Jogler M."/>
            <person name="Boedeker C."/>
            <person name="Pinto D."/>
            <person name="Vollmers J."/>
            <person name="Rivas-Marin E."/>
            <person name="Kohn T."/>
            <person name="Peeters S.H."/>
            <person name="Heuer A."/>
            <person name="Rast P."/>
            <person name="Oberbeckmann S."/>
            <person name="Bunk B."/>
            <person name="Jeske O."/>
            <person name="Meyerdierks A."/>
            <person name="Storesund J.E."/>
            <person name="Kallscheuer N."/>
            <person name="Luecker S."/>
            <person name="Lage O.M."/>
            <person name="Pohl T."/>
            <person name="Merkel B.J."/>
            <person name="Hornburger P."/>
            <person name="Mueller R.-W."/>
            <person name="Bruemmer F."/>
            <person name="Labrenz M."/>
            <person name="Spormann A.M."/>
            <person name="Op den Camp H."/>
            <person name="Overmann J."/>
            <person name="Amann R."/>
            <person name="Jetten M.S.M."/>
            <person name="Mascher T."/>
            <person name="Medema M.H."/>
            <person name="Devos D.P."/>
            <person name="Kaster A.-K."/>
            <person name="Ovreas L."/>
            <person name="Rohde M."/>
            <person name="Galperin M.Y."/>
            <person name="Jogler C."/>
        </authorList>
    </citation>
    <scope>NUCLEOTIDE SEQUENCE [LARGE SCALE GENOMIC DNA]</scope>
    <source>
        <strain evidence="2 3">Pla110</strain>
    </source>
</reference>
<dbReference type="KEGG" id="plon:Pla110_23780"/>
<dbReference type="Proteomes" id="UP000317178">
    <property type="component" value="Chromosome"/>
</dbReference>
<gene>
    <name evidence="2" type="ORF">Pla110_23780</name>
</gene>
<dbReference type="Gene3D" id="2.60.40.1080">
    <property type="match status" value="2"/>
</dbReference>
<accession>A0A518CN38</accession>
<dbReference type="PANTHER" id="PTHR35889">
    <property type="entry name" value="CYCLOINULO-OLIGOSACCHARIDE FRUCTANOTRANSFERASE-RELATED"/>
    <property type="match status" value="1"/>
</dbReference>
<dbReference type="InterPro" id="IPR008964">
    <property type="entry name" value="Invasin/intimin_cell_adhesion"/>
</dbReference>
<dbReference type="Pfam" id="PF07583">
    <property type="entry name" value="PSCyt2"/>
    <property type="match status" value="1"/>
</dbReference>
<feature type="domain" description="BIG2" evidence="1">
    <location>
        <begin position="45"/>
        <end position="126"/>
    </location>
</feature>
<evidence type="ECO:0000313" key="2">
    <source>
        <dbReference type="EMBL" id="QDU80646.1"/>
    </source>
</evidence>
<name>A0A518CN38_9PLAN</name>
<dbReference type="InterPro" id="IPR011444">
    <property type="entry name" value="DUF1549"/>
</dbReference>
<dbReference type="SUPFAM" id="SSF49373">
    <property type="entry name" value="Invasin/intimin cell-adhesion fragments"/>
    <property type="match status" value="1"/>
</dbReference>
<dbReference type="PANTHER" id="PTHR35889:SF3">
    <property type="entry name" value="F-BOX DOMAIN-CONTAINING PROTEIN"/>
    <property type="match status" value="1"/>
</dbReference>
<keyword evidence="3" id="KW-1185">Reference proteome</keyword>
<dbReference type="AlphaFoldDB" id="A0A518CN38"/>
<proteinExistence type="predicted"/>
<organism evidence="2 3">
    <name type="scientific">Polystyrenella longa</name>
    <dbReference type="NCBI Taxonomy" id="2528007"/>
    <lineage>
        <taxon>Bacteria</taxon>
        <taxon>Pseudomonadati</taxon>
        <taxon>Planctomycetota</taxon>
        <taxon>Planctomycetia</taxon>
        <taxon>Planctomycetales</taxon>
        <taxon>Planctomycetaceae</taxon>
        <taxon>Polystyrenella</taxon>
    </lineage>
</organism>
<protein>
    <submittedName>
        <fullName evidence="2">Bacterial Ig-like domain (Group 2)</fullName>
    </submittedName>
</protein>
<sequence length="839" mass="93974">MLPARSLILNRSLMLRFFFLCWGLVLSFVFLLNSIVLGANESVLEVTPAAVTLEGNLERAQLLVRRSVSKQVARDGWQDATREVEYVSAHPNVATVNAEGQILALANGETTVTLSWEGQSLTVPITVEGVTDEPHFQFMEDILPILSKSGCNMGPCHASQHGKGGFKLSVFGFNPKEDHLALTRERQQRRINYMVPEDSLFLQKATLRAPHGGGKRMTTDDVDYRILTDWVRQGAPGPAAETSEIVRLQVTPNERVLQPGAEQQLQVIAHFANGKTRDVTAWSKYDSMDEAVVSINDAGVVTITGKGQATTLVRFEGQAEIATFLAPYSESIELADWKSNNFVDELAVKKFIELGLQPSPLADDATFLRRAYLDATGSLPSVEETRRFLASDEPEKRDLVIDELLGFAEGEAGQKHTDAYASYWTLKWADLIRNQSRDLGDQGMWALHNWLLGSFRENQRFDAFVAELVSGKGSIYMNGPANYYKINKNSSDLAESTAQLFLGVRLQCAKCHHHPMEKYSQEDYYSFAAFFARIGTKNSQEFGLFGRESIVMVKSGGEVKHPKTGKVLKPKLLEGAEVDHPLDRRIPLVEWLTSPENPYFAKSVVNRYVGYLLGHGLVEPIDDMRATNPPSNVALMDKLTKSFVENDFNVKELMRTIMKSRLYQLSSQPTAENAPDNRFYSHYKVKRMTAESLLDAIDLATGDQTKFKNLPLGTRAISLPDAEYPNEFLNTFGKPRRASVCECERIPDENLAQALHTLNGETIAKKVSSKEGTLTQLLDSKTPSEEIISELYLTALNRPPRTAEQQACQQFLEQEKHNKQAYEDLFWALLNSKDFLFVH</sequence>
<evidence type="ECO:0000259" key="1">
    <source>
        <dbReference type="SMART" id="SM00635"/>
    </source>
</evidence>
<dbReference type="EMBL" id="CP036281">
    <property type="protein sequence ID" value="QDU80646.1"/>
    <property type="molecule type" value="Genomic_DNA"/>
</dbReference>
<evidence type="ECO:0000313" key="3">
    <source>
        <dbReference type="Proteomes" id="UP000317178"/>
    </source>
</evidence>